<name>G8PCJ2_PEDCP</name>
<keyword evidence="1" id="KW-0862">Zinc</keyword>
<keyword evidence="1" id="KW-0479">Metal-binding</keyword>
<feature type="binding site" evidence="1">
    <location>
        <position position="3"/>
    </location>
    <ligand>
        <name>Zn(2+)</name>
        <dbReference type="ChEBI" id="CHEBI:29105"/>
    </ligand>
</feature>
<dbReference type="GO" id="GO:0006284">
    <property type="term" value="P:base-excision repair"/>
    <property type="evidence" value="ECO:0007669"/>
    <property type="project" value="InterPro"/>
</dbReference>
<dbReference type="PANTHER" id="PTHR30037:SF4">
    <property type="entry name" value="DNA-3-METHYLADENINE GLYCOSYLASE I"/>
    <property type="match status" value="1"/>
</dbReference>
<dbReference type="Proteomes" id="UP000005444">
    <property type="component" value="Chromosome"/>
</dbReference>
<proteinExistence type="predicted"/>
<dbReference type="InterPro" id="IPR005019">
    <property type="entry name" value="Adenine_glyco"/>
</dbReference>
<dbReference type="Pfam" id="PF03352">
    <property type="entry name" value="Adenine_glyco"/>
    <property type="match status" value="1"/>
</dbReference>
<dbReference type="PATRIC" id="fig|701521.8.peg.654"/>
<feature type="binding site" evidence="1">
    <location>
        <position position="16"/>
    </location>
    <ligand>
        <name>Zn(2+)</name>
        <dbReference type="ChEBI" id="CHEBI:29105"/>
    </ligand>
</feature>
<feature type="binding site" evidence="1">
    <location>
        <position position="178"/>
    </location>
    <ligand>
        <name>Zn(2+)</name>
        <dbReference type="ChEBI" id="CHEBI:29105"/>
    </ligand>
</feature>
<dbReference type="KEGG" id="pce:PECL_685"/>
<dbReference type="GO" id="GO:0046872">
    <property type="term" value="F:metal ion binding"/>
    <property type="evidence" value="ECO:0007669"/>
    <property type="project" value="UniProtKB-KW"/>
</dbReference>
<dbReference type="SUPFAM" id="SSF48150">
    <property type="entry name" value="DNA-glycosylase"/>
    <property type="match status" value="1"/>
</dbReference>
<dbReference type="InterPro" id="IPR011257">
    <property type="entry name" value="DNA_glycosylase"/>
</dbReference>
<protein>
    <submittedName>
        <fullName evidence="2">Methyladenine glycosylase family protein</fullName>
    </submittedName>
</protein>
<dbReference type="InterPro" id="IPR052891">
    <property type="entry name" value="DNA-3mA_glycosylase"/>
</dbReference>
<dbReference type="Gene3D" id="1.10.340.30">
    <property type="entry name" value="Hypothetical protein, domain 2"/>
    <property type="match status" value="1"/>
</dbReference>
<dbReference type="GO" id="GO:0008725">
    <property type="term" value="F:DNA-3-methyladenine glycosylase activity"/>
    <property type="evidence" value="ECO:0007669"/>
    <property type="project" value="InterPro"/>
</dbReference>
<reference evidence="2 3" key="1">
    <citation type="journal article" date="2012" name="J. Bacteriol.">
        <title>Complete Genome Sequence of the Beer Spoilage Organism Pediococcus claussenii ATCC BAA-344T.</title>
        <authorList>
            <person name="Pittet V."/>
            <person name="Abegunde T."/>
            <person name="Marfleet T."/>
            <person name="Haakensen M."/>
            <person name="Morrow K."/>
            <person name="Jayaprakash T."/>
            <person name="Schroeder K."/>
            <person name="Trost B."/>
            <person name="Byrns S."/>
            <person name="Bergsveinson J."/>
            <person name="Kusalik A."/>
            <person name="Ziola B."/>
        </authorList>
    </citation>
    <scope>NUCLEOTIDE SEQUENCE [LARGE SCALE GENOMIC DNA]</scope>
    <source>
        <strain evidence="2 3">ATCC BAA-344</strain>
    </source>
</reference>
<keyword evidence="3" id="KW-1185">Reference proteome</keyword>
<feature type="binding site" evidence="1">
    <location>
        <position position="174"/>
    </location>
    <ligand>
        <name>Zn(2+)</name>
        <dbReference type="ChEBI" id="CHEBI:29105"/>
    </ligand>
</feature>
<dbReference type="STRING" id="701521.PECL_685"/>
<dbReference type="EMBL" id="CP003137">
    <property type="protein sequence ID" value="AEV94977.1"/>
    <property type="molecule type" value="Genomic_DNA"/>
</dbReference>
<evidence type="ECO:0000256" key="1">
    <source>
        <dbReference type="PIRSR" id="PIRSR605019-1"/>
    </source>
</evidence>
<dbReference type="AlphaFoldDB" id="G8PCJ2"/>
<dbReference type="eggNOG" id="COG2818">
    <property type="taxonomic scope" value="Bacteria"/>
</dbReference>
<dbReference type="PANTHER" id="PTHR30037">
    <property type="entry name" value="DNA-3-METHYLADENINE GLYCOSYLASE 1"/>
    <property type="match status" value="1"/>
</dbReference>
<sequence length="184" mass="21572">MKCKWAEKNQLLLEYHDHEWGLPVFDSNQLFKNLSLQIFQSGLQWELILKKRIEMARALGDFNPQFLTGLSNQEIEKLLIDSRIIRNERKFRAVINNAFVVKRLLADGVCFSDYVWHFVDFVVYDMERNEANKMTETNPLAIRIANKMKIDGFEFIGSKNVSFFLQGSGIVNAHWINCSWRNGH</sequence>
<accession>G8PCJ2</accession>
<gene>
    <name evidence="2" type="ordered locus">PECL_685</name>
</gene>
<evidence type="ECO:0000313" key="3">
    <source>
        <dbReference type="Proteomes" id="UP000005444"/>
    </source>
</evidence>
<organism evidence="2 3">
    <name type="scientific">Pediococcus claussenii (strain ATCC BAA-344 / DSM 14800 / JCM 18046 / KCTC 3811 / LMG 21948 / P06)</name>
    <dbReference type="NCBI Taxonomy" id="701521"/>
    <lineage>
        <taxon>Bacteria</taxon>
        <taxon>Bacillati</taxon>
        <taxon>Bacillota</taxon>
        <taxon>Bacilli</taxon>
        <taxon>Lactobacillales</taxon>
        <taxon>Lactobacillaceae</taxon>
        <taxon>Pediococcus</taxon>
    </lineage>
</organism>
<evidence type="ECO:0000313" key="2">
    <source>
        <dbReference type="EMBL" id="AEV94977.1"/>
    </source>
</evidence>
<dbReference type="HOGENOM" id="CLU_083758_1_0_9"/>
<dbReference type="RefSeq" id="WP_014215174.1">
    <property type="nucleotide sequence ID" value="NC_016605.1"/>
</dbReference>